<reference evidence="1 2" key="1">
    <citation type="journal article" date="2012" name="Environ. Microbiol.">
        <title>The genome of the ammonia-oxidizing Candidatus Nitrososphaera gargensis: insights into metabolic versatility and environmental adaptations.</title>
        <authorList>
            <person name="Spang A."/>
            <person name="Poehlein A."/>
            <person name="Offre P."/>
            <person name="Zumbragel S."/>
            <person name="Haider S."/>
            <person name="Rychlik N."/>
            <person name="Nowka B."/>
            <person name="Schmeisser C."/>
            <person name="Lebedeva E.V."/>
            <person name="Rattei T."/>
            <person name="Bohm C."/>
            <person name="Schmid M."/>
            <person name="Galushko A."/>
            <person name="Hatzenpichler R."/>
            <person name="Weinmaier T."/>
            <person name="Daniel R."/>
            <person name="Schleper C."/>
            <person name="Spieck E."/>
            <person name="Streit W."/>
            <person name="Wagner M."/>
        </authorList>
    </citation>
    <scope>NUCLEOTIDE SEQUENCE [LARGE SCALE GENOMIC DNA]</scope>
    <source>
        <strain evidence="2">Ga9.2</strain>
    </source>
</reference>
<proteinExistence type="predicted"/>
<gene>
    <name evidence="1" type="ordered locus">Ngar_c18050</name>
</gene>
<dbReference type="BioCyc" id="CNIT1237085:G1324-1803-MONOMER"/>
<dbReference type="EMBL" id="CP002408">
    <property type="protein sequence ID" value="AFU58738.1"/>
    <property type="molecule type" value="Genomic_DNA"/>
</dbReference>
<keyword evidence="2" id="KW-1185">Reference proteome</keyword>
<name>K0IID1_NITGG</name>
<dbReference type="InParanoid" id="K0IID1"/>
<evidence type="ECO:0000313" key="2">
    <source>
        <dbReference type="Proteomes" id="UP000008037"/>
    </source>
</evidence>
<organism evidence="1 2">
    <name type="scientific">Nitrososphaera gargensis (strain Ga9.2)</name>
    <dbReference type="NCBI Taxonomy" id="1237085"/>
    <lineage>
        <taxon>Archaea</taxon>
        <taxon>Nitrososphaerota</taxon>
        <taxon>Nitrososphaeria</taxon>
        <taxon>Nitrososphaerales</taxon>
        <taxon>Nitrososphaeraceae</taxon>
        <taxon>Nitrososphaera</taxon>
    </lineage>
</organism>
<dbReference type="STRING" id="1237085.Ngar_c18050"/>
<dbReference type="OrthoDB" id="8303at2157"/>
<dbReference type="HOGENOM" id="CLU_198710_0_0_2"/>
<accession>K0IID1</accession>
<dbReference type="RefSeq" id="WP_015019275.1">
    <property type="nucleotide sequence ID" value="NC_018719.1"/>
</dbReference>
<protein>
    <submittedName>
        <fullName evidence="1">Uncharacterized protein</fullName>
    </submittedName>
</protein>
<evidence type="ECO:0000313" key="1">
    <source>
        <dbReference type="EMBL" id="AFU58738.1"/>
    </source>
</evidence>
<dbReference type="Proteomes" id="UP000008037">
    <property type="component" value="Chromosome"/>
</dbReference>
<dbReference type="GeneID" id="13795668"/>
<dbReference type="AlphaFoldDB" id="K0IID1"/>
<sequence>MSEPVILHWERVIHKNVRSRDGYDIGNIISEAGDTITVMQGASREYNIPKSAVDGFNGSEVSLSMTYSEVQSYKVA</sequence>
<dbReference type="KEGG" id="nga:Ngar_c18050"/>